<name>A0A060ACX8_9CAUD</name>
<dbReference type="PRINTS" id="PR00508">
    <property type="entry name" value="S21N4MTFRASE"/>
</dbReference>
<protein>
    <submittedName>
        <fullName evidence="5">Putative DNA methylase 2</fullName>
    </submittedName>
</protein>
<dbReference type="InterPro" id="IPR001091">
    <property type="entry name" value="RM_Methyltransferase"/>
</dbReference>
<dbReference type="Gene3D" id="3.40.50.150">
    <property type="entry name" value="Vaccinia Virus protein VP39"/>
    <property type="match status" value="1"/>
</dbReference>
<accession>A0A060ACX8</accession>
<keyword evidence="3" id="KW-0808">Transferase</keyword>
<dbReference type="Proteomes" id="UP000026984">
    <property type="component" value="Segment"/>
</dbReference>
<organism evidence="5 6">
    <name type="scientific">Cronobacter phage CR8</name>
    <dbReference type="NCBI Taxonomy" id="1327934"/>
    <lineage>
        <taxon>Viruses</taxon>
        <taxon>Duplodnaviria</taxon>
        <taxon>Heunggongvirae</taxon>
        <taxon>Uroviricota</taxon>
        <taxon>Caudoviricetes</taxon>
        <taxon>Vequintavirinae</taxon>
        <taxon>Certrevirus</taxon>
        <taxon>Certrevirus CR8</taxon>
    </lineage>
</organism>
<feature type="domain" description="DNA methylase N-4/N-6" evidence="4">
    <location>
        <begin position="20"/>
        <end position="235"/>
    </location>
</feature>
<dbReference type="KEGG" id="vg:19687011"/>
<reference evidence="5 6" key="1">
    <citation type="submission" date="2013-04" db="EMBL/GenBank/DDBJ databases">
        <title>Complete Genome Sequence of Cronobacter sakazakii Bacteriophage CR8.</title>
        <authorList>
            <person name="Kim Y."/>
            <person name="Shin H."/>
            <person name="Ryu S."/>
        </authorList>
    </citation>
    <scope>NUCLEOTIDE SEQUENCE [LARGE SCALE GENOMIC DNA]</scope>
</reference>
<dbReference type="GO" id="GO:0003677">
    <property type="term" value="F:DNA binding"/>
    <property type="evidence" value="ECO:0007669"/>
    <property type="project" value="InterPro"/>
</dbReference>
<dbReference type="PROSITE" id="PS00092">
    <property type="entry name" value="N6_MTASE"/>
    <property type="match status" value="1"/>
</dbReference>
<dbReference type="InterPro" id="IPR002052">
    <property type="entry name" value="DNA_methylase_N6_adenine_CS"/>
</dbReference>
<dbReference type="REBASE" id="87960">
    <property type="entry name" value="M.CphCR8ORF260P"/>
</dbReference>
<dbReference type="InterPro" id="IPR002941">
    <property type="entry name" value="DNA_methylase_N4/N6"/>
</dbReference>
<evidence type="ECO:0000256" key="2">
    <source>
        <dbReference type="ARBA" id="ARBA00022603"/>
    </source>
</evidence>
<dbReference type="GO" id="GO:0008170">
    <property type="term" value="F:N-methyltransferase activity"/>
    <property type="evidence" value="ECO:0007669"/>
    <property type="project" value="InterPro"/>
</dbReference>
<gene>
    <name evidence="5" type="ORF">CR8_260</name>
</gene>
<dbReference type="EMBL" id="KC954774">
    <property type="protein sequence ID" value="AIA64790.1"/>
    <property type="molecule type" value="Genomic_DNA"/>
</dbReference>
<comment type="similarity">
    <text evidence="1">Belongs to the N(4)/N(6)-methyltransferase family.</text>
</comment>
<keyword evidence="2 5" id="KW-0489">Methyltransferase</keyword>
<evidence type="ECO:0000259" key="4">
    <source>
        <dbReference type="Pfam" id="PF01555"/>
    </source>
</evidence>
<dbReference type="GeneID" id="19687011"/>
<sequence>MKIYNEDCLSVLKTLPDNCVDMVLCDPPYGTTPQSWDSVIPFQDMWVELHRVTKDNGPIVLFGSEPFSTMLRASNIKNFKYDWIWVKNKGTGHLNAKKMPMKYHETISVFYKKPVSYYPQETDGHAPMNYARNKQNNINGRHGSVETNTGTTKRKPRSLLEFSVVNNDGSTDGGRFHPNQKPVALLKYLIETYTLPGEVVMDFTMGSGSTGVACKELNREFIGMETDPGFFNSAIERLR</sequence>
<dbReference type="InterPro" id="IPR029063">
    <property type="entry name" value="SAM-dependent_MTases_sf"/>
</dbReference>
<dbReference type="Pfam" id="PF01555">
    <property type="entry name" value="N6_N4_Mtase"/>
    <property type="match status" value="1"/>
</dbReference>
<evidence type="ECO:0000313" key="5">
    <source>
        <dbReference type="EMBL" id="AIA64790.1"/>
    </source>
</evidence>
<evidence type="ECO:0000256" key="1">
    <source>
        <dbReference type="ARBA" id="ARBA00006594"/>
    </source>
</evidence>
<dbReference type="SUPFAM" id="SSF53335">
    <property type="entry name" value="S-adenosyl-L-methionine-dependent methyltransferases"/>
    <property type="match status" value="1"/>
</dbReference>
<keyword evidence="6" id="KW-1185">Reference proteome</keyword>
<dbReference type="RefSeq" id="YP_009042497.1">
    <property type="nucleotide sequence ID" value="NC_024354.1"/>
</dbReference>
<evidence type="ECO:0000256" key="3">
    <source>
        <dbReference type="ARBA" id="ARBA00022679"/>
    </source>
</evidence>
<evidence type="ECO:0000313" key="6">
    <source>
        <dbReference type="Proteomes" id="UP000026984"/>
    </source>
</evidence>
<dbReference type="GO" id="GO:0032259">
    <property type="term" value="P:methylation"/>
    <property type="evidence" value="ECO:0007669"/>
    <property type="project" value="UniProtKB-KW"/>
</dbReference>
<proteinExistence type="inferred from homology"/>